<sequence>MSLTLLHLSDPHLDGEPERAERLRAVLELLPASRRPDAIVITGDVADTGTTAAYDQFRAVLDGHEPWLAAPGNHDHAGRFADAFADGRPVNTLDVGDARIIGIDVTVPGSDHGELRPETAELAAARAEGAGATVLAFHQPPIRIGHAYIDSMPLVNPEALADLVARIGTVAAILCGHAHTPVSSTFAGVPLLMAPGIVSALRTDPDHSPLTDREHPPGLALHRFDQDGTVTSSFHFAS</sequence>
<comment type="similarity">
    <text evidence="4">Belongs to the cyclic nucleotide phosphodiesterase class-III family.</text>
</comment>
<feature type="domain" description="Calcineurin-like phosphoesterase" evidence="5">
    <location>
        <begin position="4"/>
        <end position="181"/>
    </location>
</feature>
<keyword evidence="1" id="KW-0479">Metal-binding</keyword>
<evidence type="ECO:0000256" key="1">
    <source>
        <dbReference type="ARBA" id="ARBA00022723"/>
    </source>
</evidence>
<evidence type="ECO:0000256" key="2">
    <source>
        <dbReference type="ARBA" id="ARBA00022801"/>
    </source>
</evidence>
<dbReference type="InterPro" id="IPR050884">
    <property type="entry name" value="CNP_phosphodiesterase-III"/>
</dbReference>
<keyword evidence="7" id="KW-1185">Reference proteome</keyword>
<proteinExistence type="inferred from homology"/>
<dbReference type="PANTHER" id="PTHR42988:SF2">
    <property type="entry name" value="CYCLIC NUCLEOTIDE PHOSPHODIESTERASE CBUA0032-RELATED"/>
    <property type="match status" value="1"/>
</dbReference>
<dbReference type="Pfam" id="PF00149">
    <property type="entry name" value="Metallophos"/>
    <property type="match status" value="1"/>
</dbReference>
<gene>
    <name evidence="6" type="primary">cpdA</name>
    <name evidence="6" type="ORF">GALLR39Z86_45380</name>
</gene>
<dbReference type="AlphaFoldDB" id="A0A9W6GDD4"/>
<keyword evidence="3" id="KW-0408">Iron</keyword>
<dbReference type="Proteomes" id="UP001144313">
    <property type="component" value="Unassembled WGS sequence"/>
</dbReference>
<dbReference type="RefSeq" id="WP_270117335.1">
    <property type="nucleotide sequence ID" value="NZ_BAAAOL010000001.1"/>
</dbReference>
<evidence type="ECO:0000256" key="4">
    <source>
        <dbReference type="ARBA" id="ARBA00025742"/>
    </source>
</evidence>
<dbReference type="Gene3D" id="3.60.21.10">
    <property type="match status" value="1"/>
</dbReference>
<comment type="caution">
    <text evidence="6">The sequence shown here is derived from an EMBL/GenBank/DDBJ whole genome shotgun (WGS) entry which is preliminary data.</text>
</comment>
<dbReference type="GO" id="GO:0046872">
    <property type="term" value="F:metal ion binding"/>
    <property type="evidence" value="ECO:0007669"/>
    <property type="project" value="UniProtKB-KW"/>
</dbReference>
<reference evidence="6" key="1">
    <citation type="submission" date="2022-12" db="EMBL/GenBank/DDBJ databases">
        <title>Reference genome sequencing for broad-spectrum identification of bacterial and archaeal isolates by mass spectrometry.</title>
        <authorList>
            <person name="Sekiguchi Y."/>
            <person name="Tourlousse D.M."/>
        </authorList>
    </citation>
    <scope>NUCLEOTIDE SEQUENCE</scope>
    <source>
        <strain evidence="6">LLR39Z86</strain>
    </source>
</reference>
<dbReference type="EMBL" id="BSDT01000001">
    <property type="protein sequence ID" value="GLI44688.1"/>
    <property type="molecule type" value="Genomic_DNA"/>
</dbReference>
<evidence type="ECO:0000256" key="3">
    <source>
        <dbReference type="ARBA" id="ARBA00023004"/>
    </source>
</evidence>
<evidence type="ECO:0000313" key="7">
    <source>
        <dbReference type="Proteomes" id="UP001144313"/>
    </source>
</evidence>
<evidence type="ECO:0000259" key="5">
    <source>
        <dbReference type="Pfam" id="PF00149"/>
    </source>
</evidence>
<accession>A0A9W6GDD4</accession>
<protein>
    <submittedName>
        <fullName evidence="6">3',5'-cyclic adenosine monophosphate phosphodiesterase CpdA</fullName>
    </submittedName>
</protein>
<dbReference type="InterPro" id="IPR004843">
    <property type="entry name" value="Calcineurin-like_PHP"/>
</dbReference>
<dbReference type="GO" id="GO:0016787">
    <property type="term" value="F:hydrolase activity"/>
    <property type="evidence" value="ECO:0007669"/>
    <property type="project" value="UniProtKB-KW"/>
</dbReference>
<evidence type="ECO:0000313" key="6">
    <source>
        <dbReference type="EMBL" id="GLI44688.1"/>
    </source>
</evidence>
<organism evidence="6 7">
    <name type="scientific">Glycomyces algeriensis</name>
    <dbReference type="NCBI Taxonomy" id="256037"/>
    <lineage>
        <taxon>Bacteria</taxon>
        <taxon>Bacillati</taxon>
        <taxon>Actinomycetota</taxon>
        <taxon>Actinomycetes</taxon>
        <taxon>Glycomycetales</taxon>
        <taxon>Glycomycetaceae</taxon>
        <taxon>Glycomyces</taxon>
    </lineage>
</organism>
<dbReference type="InterPro" id="IPR029052">
    <property type="entry name" value="Metallo-depent_PP-like"/>
</dbReference>
<dbReference type="SUPFAM" id="SSF56300">
    <property type="entry name" value="Metallo-dependent phosphatases"/>
    <property type="match status" value="1"/>
</dbReference>
<name>A0A9W6GDD4_9ACTN</name>
<dbReference type="PANTHER" id="PTHR42988">
    <property type="entry name" value="PHOSPHOHYDROLASE"/>
    <property type="match status" value="1"/>
</dbReference>
<keyword evidence="2" id="KW-0378">Hydrolase</keyword>